<reference evidence="10 11" key="1">
    <citation type="submission" date="2020-05" db="EMBL/GenBank/DDBJ databases">
        <title>Ceratocystis lukuohia genome.</title>
        <authorList>
            <person name="Harrington T.C."/>
            <person name="Kim K."/>
            <person name="Mayers C.G."/>
        </authorList>
    </citation>
    <scope>NUCLEOTIDE SEQUENCE [LARGE SCALE GENOMIC DNA]</scope>
    <source>
        <strain evidence="10 11">C4212</strain>
    </source>
</reference>
<feature type="region of interest" description="Disordered" evidence="6">
    <location>
        <begin position="678"/>
        <end position="730"/>
    </location>
</feature>
<dbReference type="SUPFAM" id="SSF57850">
    <property type="entry name" value="RING/U-box"/>
    <property type="match status" value="1"/>
</dbReference>
<keyword evidence="2 7" id="KW-0812">Transmembrane</keyword>
<feature type="compositionally biased region" description="Low complexity" evidence="6">
    <location>
        <begin position="542"/>
        <end position="558"/>
    </location>
</feature>
<evidence type="ECO:0000313" key="11">
    <source>
        <dbReference type="Proteomes" id="UP001610728"/>
    </source>
</evidence>
<dbReference type="Gene3D" id="3.50.30.30">
    <property type="match status" value="1"/>
</dbReference>
<keyword evidence="4 7" id="KW-0472">Membrane</keyword>
<dbReference type="Proteomes" id="UP001610728">
    <property type="component" value="Unassembled WGS sequence"/>
</dbReference>
<evidence type="ECO:0000256" key="6">
    <source>
        <dbReference type="SAM" id="MobiDB-lite"/>
    </source>
</evidence>
<dbReference type="PROSITE" id="PS50089">
    <property type="entry name" value="ZF_RING_2"/>
    <property type="match status" value="1"/>
</dbReference>
<dbReference type="Pfam" id="PF13639">
    <property type="entry name" value="zf-RING_2"/>
    <property type="match status" value="1"/>
</dbReference>
<organism evidence="10 11">
    <name type="scientific">Ceratocystis lukuohia</name>
    <dbReference type="NCBI Taxonomy" id="2019550"/>
    <lineage>
        <taxon>Eukaryota</taxon>
        <taxon>Fungi</taxon>
        <taxon>Dikarya</taxon>
        <taxon>Ascomycota</taxon>
        <taxon>Pezizomycotina</taxon>
        <taxon>Sordariomycetes</taxon>
        <taxon>Hypocreomycetidae</taxon>
        <taxon>Microascales</taxon>
        <taxon>Ceratocystidaceae</taxon>
        <taxon>Ceratocystis</taxon>
    </lineage>
</organism>
<feature type="signal peptide" evidence="8">
    <location>
        <begin position="1"/>
        <end position="25"/>
    </location>
</feature>
<comment type="subcellular location">
    <subcellularLocation>
        <location evidence="1">Membrane</location>
    </subcellularLocation>
</comment>
<dbReference type="EMBL" id="JABSNW010000004">
    <property type="protein sequence ID" value="KAL2888019.1"/>
    <property type="molecule type" value="Genomic_DNA"/>
</dbReference>
<keyword evidence="11" id="KW-1185">Reference proteome</keyword>
<feature type="region of interest" description="Disordered" evidence="6">
    <location>
        <begin position="431"/>
        <end position="457"/>
    </location>
</feature>
<comment type="caution">
    <text evidence="10">The sequence shown here is derived from an EMBL/GenBank/DDBJ whole genome shotgun (WGS) entry which is preliminary data.</text>
</comment>
<feature type="compositionally biased region" description="Polar residues" evidence="6">
    <location>
        <begin position="30"/>
        <end position="49"/>
    </location>
</feature>
<dbReference type="InterPro" id="IPR013083">
    <property type="entry name" value="Znf_RING/FYVE/PHD"/>
</dbReference>
<dbReference type="Gene3D" id="3.30.40.10">
    <property type="entry name" value="Zinc/RING finger domain, C3HC4 (zinc finger)"/>
    <property type="match status" value="1"/>
</dbReference>
<feature type="compositionally biased region" description="Polar residues" evidence="6">
    <location>
        <begin position="432"/>
        <end position="455"/>
    </location>
</feature>
<accession>A0ABR4MIJ3</accession>
<dbReference type="InterPro" id="IPR051073">
    <property type="entry name" value="ZNRF3_Arkadia_E3_ligases"/>
</dbReference>
<dbReference type="CDD" id="cd04813">
    <property type="entry name" value="PA_1"/>
    <property type="match status" value="1"/>
</dbReference>
<dbReference type="InterPro" id="IPR003137">
    <property type="entry name" value="PA_domain"/>
</dbReference>
<keyword evidence="5" id="KW-0862">Zinc</keyword>
<dbReference type="InterPro" id="IPR046450">
    <property type="entry name" value="PA_dom_sf"/>
</dbReference>
<feature type="domain" description="RING-type" evidence="9">
    <location>
        <begin position="624"/>
        <end position="667"/>
    </location>
</feature>
<evidence type="ECO:0000256" key="7">
    <source>
        <dbReference type="SAM" id="Phobius"/>
    </source>
</evidence>
<dbReference type="PANTHER" id="PTHR16200">
    <property type="entry name" value="RING ZINC FINGER"/>
    <property type="match status" value="1"/>
</dbReference>
<evidence type="ECO:0000256" key="2">
    <source>
        <dbReference type="ARBA" id="ARBA00022692"/>
    </source>
</evidence>
<keyword evidence="8" id="KW-0732">Signal</keyword>
<dbReference type="SUPFAM" id="SSF52025">
    <property type="entry name" value="PA domain"/>
    <property type="match status" value="1"/>
</dbReference>
<dbReference type="SMART" id="SM00184">
    <property type="entry name" value="RING"/>
    <property type="match status" value="1"/>
</dbReference>
<sequence>MRPPRIITLIFFLTATLFLASRSVAYLSTSGSKPHVPSSGSHNPDESPQTPAPAPAPEHPSQPHRQHWRPPPVISPATPSQGWSLNEISRRFTLFPPLALVSLMDDNNTAFSARPAAFGPYLEASGLSGQLWVGSSFSDDHLPEGEGDGELGCSDIPNWGLQIPGGVNTVNALFGAQRQPQPNDKEKAPSSSVTAAGASSLLMGVSRHAAAIARNGRIRSRSFDAHGGPPASDRLSLEMAIAASHNDGTDDYLHQDALARMTRAQKKATDSSSFSLGPSDIKSMQETAEIAGKIVLLSRGGCGFLEKVKWAQRRGALALIIGDNRKGGPLIQMYARGDTSNVTIPSIFVSHTTGQLLSALSQPGSFIEDSVNEFGQPSFKVQHSDKASGAAKAKKPAAVGIKSKQPQTSSKKWPWHMFAWDLDSSGAAPRSSFVSSAETSQPQNSAADPDTTTASGDDKVRQGLWITITPSGNASSFLDTILIVFVSPVITLTVVYTCVMLRTRIQNQRWRVPKSLVQRLPVRTYHRPADSASPLPSPRLPSPSSSSPTTPLLQSSTTAGLLPDRTEPENGSGAGLGHSGYFRVAEALSNFAQRSGGVSNPVRTERKPKPTSQWQKYMGRQSECVVCLEEYIDGVSQVMSLPCGHEFHEECITPWLTNRRRTCPICKGDVVQYLQHDGSDSSSILSSEPPSPQNPGAAERVQAAMLVDLEAQAPLPGRGQTGEDAGGYTV</sequence>
<evidence type="ECO:0000256" key="5">
    <source>
        <dbReference type="PROSITE-ProRule" id="PRU00175"/>
    </source>
</evidence>
<gene>
    <name evidence="10" type="ORF">HOO65_040356</name>
</gene>
<evidence type="ECO:0000259" key="9">
    <source>
        <dbReference type="PROSITE" id="PS50089"/>
    </source>
</evidence>
<evidence type="ECO:0000256" key="3">
    <source>
        <dbReference type="ARBA" id="ARBA00022989"/>
    </source>
</evidence>
<feature type="region of interest" description="Disordered" evidence="6">
    <location>
        <begin position="30"/>
        <end position="80"/>
    </location>
</feature>
<proteinExistence type="predicted"/>
<dbReference type="InterPro" id="IPR001841">
    <property type="entry name" value="Znf_RING"/>
</dbReference>
<evidence type="ECO:0000256" key="1">
    <source>
        <dbReference type="ARBA" id="ARBA00004370"/>
    </source>
</evidence>
<dbReference type="GeneID" id="98118132"/>
<feature type="compositionally biased region" description="Pro residues" evidence="6">
    <location>
        <begin position="50"/>
        <end position="60"/>
    </location>
</feature>
<feature type="chain" id="PRO_5045949716" evidence="8">
    <location>
        <begin position="26"/>
        <end position="730"/>
    </location>
</feature>
<dbReference type="RefSeq" id="XP_070859199.1">
    <property type="nucleotide sequence ID" value="XM_071002634.1"/>
</dbReference>
<name>A0ABR4MIJ3_9PEZI</name>
<feature type="region of interest" description="Disordered" evidence="6">
    <location>
        <begin position="391"/>
        <end position="410"/>
    </location>
</feature>
<evidence type="ECO:0000256" key="4">
    <source>
        <dbReference type="ARBA" id="ARBA00023136"/>
    </source>
</evidence>
<keyword evidence="5" id="KW-0863">Zinc-finger</keyword>
<evidence type="ECO:0000256" key="8">
    <source>
        <dbReference type="SAM" id="SignalP"/>
    </source>
</evidence>
<dbReference type="Pfam" id="PF02225">
    <property type="entry name" value="PA"/>
    <property type="match status" value="1"/>
</dbReference>
<dbReference type="CDD" id="cd16454">
    <property type="entry name" value="RING-H2_PA-TM-RING"/>
    <property type="match status" value="1"/>
</dbReference>
<keyword evidence="3 7" id="KW-1133">Transmembrane helix</keyword>
<keyword evidence="5" id="KW-0479">Metal-binding</keyword>
<protein>
    <submittedName>
        <fullName evidence="10">E3 ubiquitin-protein ligase RNF167</fullName>
    </submittedName>
</protein>
<feature type="region of interest" description="Disordered" evidence="6">
    <location>
        <begin position="523"/>
        <end position="576"/>
    </location>
</feature>
<feature type="transmembrane region" description="Helical" evidence="7">
    <location>
        <begin position="481"/>
        <end position="501"/>
    </location>
</feature>
<evidence type="ECO:0000313" key="10">
    <source>
        <dbReference type="EMBL" id="KAL2888019.1"/>
    </source>
</evidence>